<gene>
    <name evidence="1" type="ORF">EA26_01530</name>
</gene>
<dbReference type="STRING" id="29495.EA26_01530"/>
<dbReference type="GeneID" id="43681897"/>
<sequence>MSIKELQKNLLASVGEKLTAFGFGKKAKQQSFYRSIEGGWACVHLSFIEHADDFDVTVDVAVRFDEVEDLVNSKNNLLTKKEKAGTSTLGVELGNLSTGEQKRWSISSEDQISSVTDSILDAFDKLGEPYLLKYSSMGAAYELLSSDEKSVWKHCPFHATRAKKAIAISKLLDQPDIQNQISTRRQFLEDMKDFGLSDFVSFTNSLS</sequence>
<name>A0A099MIZ7_9VIBR</name>
<protein>
    <recommendedName>
        <fullName evidence="3">DUF4304 domain-containing protein</fullName>
    </recommendedName>
</protein>
<proteinExistence type="predicted"/>
<evidence type="ECO:0008006" key="3">
    <source>
        <dbReference type="Google" id="ProtNLM"/>
    </source>
</evidence>
<organism evidence="1 2">
    <name type="scientific">Vibrio navarrensis</name>
    <dbReference type="NCBI Taxonomy" id="29495"/>
    <lineage>
        <taxon>Bacteria</taxon>
        <taxon>Pseudomonadati</taxon>
        <taxon>Pseudomonadota</taxon>
        <taxon>Gammaproteobacteria</taxon>
        <taxon>Vibrionales</taxon>
        <taxon>Vibrionaceae</taxon>
        <taxon>Vibrio</taxon>
    </lineage>
</organism>
<dbReference type="EMBL" id="JMCG01000001">
    <property type="protein sequence ID" value="KGK10060.1"/>
    <property type="molecule type" value="Genomic_DNA"/>
</dbReference>
<reference evidence="1 2" key="1">
    <citation type="submission" date="2014-04" db="EMBL/GenBank/DDBJ databases">
        <title>Genome sequencing of Vibrio navarrensis strains.</title>
        <authorList>
            <person name="Gladney L.M."/>
            <person name="Katz L.S."/>
            <person name="Marino-Ramirez L."/>
            <person name="Jordan I.K."/>
        </authorList>
    </citation>
    <scope>NUCLEOTIDE SEQUENCE [LARGE SCALE GENOMIC DNA]</scope>
    <source>
        <strain evidence="1 2">ATCC 51183</strain>
    </source>
</reference>
<accession>A0A099MIZ7</accession>
<keyword evidence="2" id="KW-1185">Reference proteome</keyword>
<dbReference type="RefSeq" id="WP_039422673.1">
    <property type="nucleotide sequence ID" value="NZ_CP061845.1"/>
</dbReference>
<dbReference type="AlphaFoldDB" id="A0A099MIZ7"/>
<evidence type="ECO:0000313" key="1">
    <source>
        <dbReference type="EMBL" id="KGK10060.1"/>
    </source>
</evidence>
<comment type="caution">
    <text evidence="1">The sequence shown here is derived from an EMBL/GenBank/DDBJ whole genome shotgun (WGS) entry which is preliminary data.</text>
</comment>
<evidence type="ECO:0000313" key="2">
    <source>
        <dbReference type="Proteomes" id="UP000029994"/>
    </source>
</evidence>
<dbReference type="Proteomes" id="UP000029994">
    <property type="component" value="Unassembled WGS sequence"/>
</dbReference>